<sequence length="474" mass="53475">MRRFQPLYLTLNTNTLDWNFVSRCYVHYPYDYVVLKEVRFLREKLSKRWTPNPYWTELAIAAYGSEGAHIYGNFKYETVEDYEHDLENLTNHYPLGSPSFQRGTKEVLTLLVDHHRFGHNNAYVLFTYTSWQKRLIIVGVGSKFNSSIVSATLGQSSIVANVYDDALADKIFGEICDGLPLMPTEPPKPGLGCDVDVMFAMDLSIATPQETYQREIAFIRNQLAPTWNIYPWATEVIIDVHHGIVSTTTGEFNCKGNDEFYTTLEKLSQDRPWGSPNIKRSVSDVEEAVINARWLFEGGDKLIIVTPLKENVKMFSMLSNETFYIANFDSNDALQISSAICGPLPPLPTLPTTTPTPKPTTAPAPGITTTLRPLPTLPPQLPCSVSVITMLDASTAVSKEEYEKEVRFLREKLAKRWSPSPHWTQMAAGAYGGSGTVLLGDFKYESVEDYERDLKNLSNAYPLGPPSLTRYFIF</sequence>
<proteinExistence type="predicted"/>
<dbReference type="AlphaFoldDB" id="A0A183V9I6"/>
<accession>A0A183V9I6</accession>
<dbReference type="EMBL" id="UYWY01024408">
    <property type="protein sequence ID" value="VDM48727.1"/>
    <property type="molecule type" value="Genomic_DNA"/>
</dbReference>
<protein>
    <submittedName>
        <fullName evidence="3">VWFA domain-containing protein</fullName>
    </submittedName>
</protein>
<evidence type="ECO:0000313" key="2">
    <source>
        <dbReference type="Proteomes" id="UP000050794"/>
    </source>
</evidence>
<name>A0A183V9I6_TOXCA</name>
<evidence type="ECO:0000313" key="3">
    <source>
        <dbReference type="WBParaSite" id="TCNE_0001740701-mRNA-1"/>
    </source>
</evidence>
<dbReference type="WBParaSite" id="TCNE_0001740701-mRNA-1">
    <property type="protein sequence ID" value="TCNE_0001740701-mRNA-1"/>
    <property type="gene ID" value="TCNE_0001740701"/>
</dbReference>
<keyword evidence="2" id="KW-1185">Reference proteome</keyword>
<dbReference type="Proteomes" id="UP000050794">
    <property type="component" value="Unassembled WGS sequence"/>
</dbReference>
<organism evidence="2 3">
    <name type="scientific">Toxocara canis</name>
    <name type="common">Canine roundworm</name>
    <dbReference type="NCBI Taxonomy" id="6265"/>
    <lineage>
        <taxon>Eukaryota</taxon>
        <taxon>Metazoa</taxon>
        <taxon>Ecdysozoa</taxon>
        <taxon>Nematoda</taxon>
        <taxon>Chromadorea</taxon>
        <taxon>Rhabditida</taxon>
        <taxon>Spirurina</taxon>
        <taxon>Ascaridomorpha</taxon>
        <taxon>Ascaridoidea</taxon>
        <taxon>Toxocaridae</taxon>
        <taxon>Toxocara</taxon>
    </lineage>
</organism>
<gene>
    <name evidence="1" type="ORF">TCNE_LOCUS17406</name>
</gene>
<evidence type="ECO:0000313" key="1">
    <source>
        <dbReference type="EMBL" id="VDM48727.1"/>
    </source>
</evidence>
<reference evidence="1 2" key="2">
    <citation type="submission" date="2018-11" db="EMBL/GenBank/DDBJ databases">
        <authorList>
            <consortium name="Pathogen Informatics"/>
        </authorList>
    </citation>
    <scope>NUCLEOTIDE SEQUENCE [LARGE SCALE GENOMIC DNA]</scope>
</reference>
<reference evidence="3" key="1">
    <citation type="submission" date="2016-06" db="UniProtKB">
        <authorList>
            <consortium name="WormBaseParasite"/>
        </authorList>
    </citation>
    <scope>IDENTIFICATION</scope>
</reference>